<dbReference type="Proteomes" id="UP000215332">
    <property type="component" value="Chromosome 1"/>
</dbReference>
<feature type="transmembrane region" description="Helical" evidence="2">
    <location>
        <begin position="75"/>
        <end position="92"/>
    </location>
</feature>
<evidence type="ECO:0000313" key="4">
    <source>
        <dbReference type="EMBL" id="SNV32523.1"/>
    </source>
</evidence>
<feature type="compositionally biased region" description="Low complexity" evidence="1">
    <location>
        <begin position="1"/>
        <end position="18"/>
    </location>
</feature>
<keyword evidence="2" id="KW-0812">Transmembrane</keyword>
<dbReference type="RefSeq" id="WP_021104793.1">
    <property type="nucleotide sequence ID" value="NZ_JAWFFS010000001.1"/>
</dbReference>
<feature type="transmembrane region" description="Helical" evidence="2">
    <location>
        <begin position="176"/>
        <end position="197"/>
    </location>
</feature>
<protein>
    <submittedName>
        <fullName evidence="4">CAAX amino terminal protease self- immunity</fullName>
    </submittedName>
</protein>
<evidence type="ECO:0000259" key="3">
    <source>
        <dbReference type="Pfam" id="PF02517"/>
    </source>
</evidence>
<organism evidence="4 5">
    <name type="scientific">Cutibacterium granulosum</name>
    <dbReference type="NCBI Taxonomy" id="33011"/>
    <lineage>
        <taxon>Bacteria</taxon>
        <taxon>Bacillati</taxon>
        <taxon>Actinomycetota</taxon>
        <taxon>Actinomycetes</taxon>
        <taxon>Propionibacteriales</taxon>
        <taxon>Propionibacteriaceae</taxon>
        <taxon>Cutibacterium</taxon>
    </lineage>
</organism>
<dbReference type="EMBL" id="LT906441">
    <property type="protein sequence ID" value="SNV32523.1"/>
    <property type="molecule type" value="Genomic_DNA"/>
</dbReference>
<feature type="transmembrane region" description="Helical" evidence="2">
    <location>
        <begin position="112"/>
        <end position="134"/>
    </location>
</feature>
<reference evidence="4 5" key="1">
    <citation type="submission" date="2017-06" db="EMBL/GenBank/DDBJ databases">
        <authorList>
            <consortium name="Pathogen Informatics"/>
        </authorList>
    </citation>
    <scope>NUCLEOTIDE SEQUENCE [LARGE SCALE GENOMIC DNA]</scope>
    <source>
        <strain evidence="4 5">NCTC11865</strain>
    </source>
</reference>
<feature type="transmembrane region" description="Helical" evidence="2">
    <location>
        <begin position="204"/>
        <end position="225"/>
    </location>
</feature>
<feature type="transmembrane region" description="Helical" evidence="2">
    <location>
        <begin position="282"/>
        <end position="301"/>
    </location>
</feature>
<dbReference type="GO" id="GO:0006508">
    <property type="term" value="P:proteolysis"/>
    <property type="evidence" value="ECO:0007669"/>
    <property type="project" value="UniProtKB-KW"/>
</dbReference>
<sequence>MSTSPSNQPSQNQTSGSGEARDTSYCDAFLAHASRLPPMIVVVASLVILAVGQLIVSVPATALLGTKPAPRTSSVVVLLSFWGVWLALWAWMRFVDGRPIRALGLGARRAEVWIGLVIALVVLGGDLLVMTAAGQGRLRWAHPHPAQIWQVLGLAVLFVIQGSAEEVVLRGHLMQTVAARWGIIAGVSIQAVLFAVLHGANPGVSVVAVVNIALFGLMLGVLVLWRGSLWPAVGFHGVWNWLQGPVLGFDVSGMDFGQTILRQTHPEAASTLWTGGSFGAEAALPTTVFLMVVTGLLIVAWRSGKMSGSPAHLSN</sequence>
<accession>A0A239WF02</accession>
<dbReference type="PANTHER" id="PTHR39430">
    <property type="entry name" value="MEMBRANE-ASSOCIATED PROTEASE-RELATED"/>
    <property type="match status" value="1"/>
</dbReference>
<name>A0A239WF02_9ACTN</name>
<gene>
    <name evidence="4" type="ORF">SAMEA4412665_00811</name>
</gene>
<dbReference type="eggNOG" id="COG1266">
    <property type="taxonomic scope" value="Bacteria"/>
</dbReference>
<keyword evidence="2" id="KW-0472">Membrane</keyword>
<dbReference type="GO" id="GO:0004175">
    <property type="term" value="F:endopeptidase activity"/>
    <property type="evidence" value="ECO:0007669"/>
    <property type="project" value="UniProtKB-ARBA"/>
</dbReference>
<dbReference type="InterPro" id="IPR003675">
    <property type="entry name" value="Rce1/LyrA-like_dom"/>
</dbReference>
<feature type="domain" description="CAAX prenyl protease 2/Lysostaphin resistance protein A-like" evidence="3">
    <location>
        <begin position="148"/>
        <end position="242"/>
    </location>
</feature>
<feature type="region of interest" description="Disordered" evidence="1">
    <location>
        <begin position="1"/>
        <end position="20"/>
    </location>
</feature>
<dbReference type="Pfam" id="PF02517">
    <property type="entry name" value="Rce1-like"/>
    <property type="match status" value="1"/>
</dbReference>
<evidence type="ECO:0000256" key="2">
    <source>
        <dbReference type="SAM" id="Phobius"/>
    </source>
</evidence>
<dbReference type="KEGG" id="cgrn:4412665_00811"/>
<evidence type="ECO:0000313" key="5">
    <source>
        <dbReference type="Proteomes" id="UP000215332"/>
    </source>
</evidence>
<dbReference type="PANTHER" id="PTHR39430:SF1">
    <property type="entry name" value="PROTEASE"/>
    <property type="match status" value="1"/>
</dbReference>
<dbReference type="AlphaFoldDB" id="A0A239WF02"/>
<keyword evidence="4" id="KW-0645">Protease</keyword>
<keyword evidence="4" id="KW-0378">Hydrolase</keyword>
<evidence type="ECO:0000256" key="1">
    <source>
        <dbReference type="SAM" id="MobiDB-lite"/>
    </source>
</evidence>
<feature type="transmembrane region" description="Helical" evidence="2">
    <location>
        <begin position="39"/>
        <end position="63"/>
    </location>
</feature>
<proteinExistence type="predicted"/>
<keyword evidence="2" id="KW-1133">Transmembrane helix</keyword>
<dbReference type="GO" id="GO:0080120">
    <property type="term" value="P:CAAX-box protein maturation"/>
    <property type="evidence" value="ECO:0007669"/>
    <property type="project" value="UniProtKB-ARBA"/>
</dbReference>